<protein>
    <submittedName>
        <fullName evidence="1">Uncharacterized protein</fullName>
    </submittedName>
</protein>
<evidence type="ECO:0000313" key="2">
    <source>
        <dbReference type="Proteomes" id="UP000828390"/>
    </source>
</evidence>
<evidence type="ECO:0000313" key="1">
    <source>
        <dbReference type="EMBL" id="KAH3864589.1"/>
    </source>
</evidence>
<sequence>MCVLAVGGDSRRGMRMVAVGEGSSEEICVEAVSGGSSRGMWVVAVGEVVVKGSSW</sequence>
<comment type="caution">
    <text evidence="1">The sequence shown here is derived from an EMBL/GenBank/DDBJ whole genome shotgun (WGS) entry which is preliminary data.</text>
</comment>
<accession>A0A9D4LVH7</accession>
<organism evidence="1 2">
    <name type="scientific">Dreissena polymorpha</name>
    <name type="common">Zebra mussel</name>
    <name type="synonym">Mytilus polymorpha</name>
    <dbReference type="NCBI Taxonomy" id="45954"/>
    <lineage>
        <taxon>Eukaryota</taxon>
        <taxon>Metazoa</taxon>
        <taxon>Spiralia</taxon>
        <taxon>Lophotrochozoa</taxon>
        <taxon>Mollusca</taxon>
        <taxon>Bivalvia</taxon>
        <taxon>Autobranchia</taxon>
        <taxon>Heteroconchia</taxon>
        <taxon>Euheterodonta</taxon>
        <taxon>Imparidentia</taxon>
        <taxon>Neoheterodontei</taxon>
        <taxon>Myida</taxon>
        <taxon>Dreissenoidea</taxon>
        <taxon>Dreissenidae</taxon>
        <taxon>Dreissena</taxon>
    </lineage>
</organism>
<dbReference type="Proteomes" id="UP000828390">
    <property type="component" value="Unassembled WGS sequence"/>
</dbReference>
<gene>
    <name evidence="1" type="ORF">DPMN_027608</name>
</gene>
<name>A0A9D4LVH7_DREPO</name>
<reference evidence="1" key="1">
    <citation type="journal article" date="2019" name="bioRxiv">
        <title>The Genome of the Zebra Mussel, Dreissena polymorpha: A Resource for Invasive Species Research.</title>
        <authorList>
            <person name="McCartney M.A."/>
            <person name="Auch B."/>
            <person name="Kono T."/>
            <person name="Mallez S."/>
            <person name="Zhang Y."/>
            <person name="Obille A."/>
            <person name="Becker A."/>
            <person name="Abrahante J.E."/>
            <person name="Garbe J."/>
            <person name="Badalamenti J.P."/>
            <person name="Herman A."/>
            <person name="Mangelson H."/>
            <person name="Liachko I."/>
            <person name="Sullivan S."/>
            <person name="Sone E.D."/>
            <person name="Koren S."/>
            <person name="Silverstein K.A.T."/>
            <person name="Beckman K.B."/>
            <person name="Gohl D.M."/>
        </authorList>
    </citation>
    <scope>NUCLEOTIDE SEQUENCE</scope>
    <source>
        <strain evidence="1">Duluth1</strain>
        <tissue evidence="1">Whole animal</tissue>
    </source>
</reference>
<keyword evidence="2" id="KW-1185">Reference proteome</keyword>
<proteinExistence type="predicted"/>
<dbReference type="AlphaFoldDB" id="A0A9D4LVH7"/>
<dbReference type="EMBL" id="JAIWYP010000002">
    <property type="protein sequence ID" value="KAH3864589.1"/>
    <property type="molecule type" value="Genomic_DNA"/>
</dbReference>
<reference evidence="1" key="2">
    <citation type="submission" date="2020-11" db="EMBL/GenBank/DDBJ databases">
        <authorList>
            <person name="McCartney M.A."/>
            <person name="Auch B."/>
            <person name="Kono T."/>
            <person name="Mallez S."/>
            <person name="Becker A."/>
            <person name="Gohl D.M."/>
            <person name="Silverstein K.A.T."/>
            <person name="Koren S."/>
            <person name="Bechman K.B."/>
            <person name="Herman A."/>
            <person name="Abrahante J.E."/>
            <person name="Garbe J."/>
        </authorList>
    </citation>
    <scope>NUCLEOTIDE SEQUENCE</scope>
    <source>
        <strain evidence="1">Duluth1</strain>
        <tissue evidence="1">Whole animal</tissue>
    </source>
</reference>